<dbReference type="Proteomes" id="UP000176814">
    <property type="component" value="Unassembled WGS sequence"/>
</dbReference>
<comment type="similarity">
    <text evidence="1">Belongs to the UPF0213 family.</text>
</comment>
<reference evidence="3 4" key="1">
    <citation type="journal article" date="2016" name="Nat. Commun.">
        <title>Thousands of microbial genomes shed light on interconnected biogeochemical processes in an aquifer system.</title>
        <authorList>
            <person name="Anantharaman K."/>
            <person name="Brown C.T."/>
            <person name="Hug L.A."/>
            <person name="Sharon I."/>
            <person name="Castelle C.J."/>
            <person name="Probst A.J."/>
            <person name="Thomas B.C."/>
            <person name="Singh A."/>
            <person name="Wilkins M.J."/>
            <person name="Karaoz U."/>
            <person name="Brodie E.L."/>
            <person name="Williams K.H."/>
            <person name="Hubbard S.S."/>
            <person name="Banfield J.F."/>
        </authorList>
    </citation>
    <scope>NUCLEOTIDE SEQUENCE [LARGE SCALE GENOMIC DNA]</scope>
</reference>
<dbReference type="PROSITE" id="PS50164">
    <property type="entry name" value="GIY_YIG"/>
    <property type="match status" value="1"/>
</dbReference>
<evidence type="ECO:0000313" key="4">
    <source>
        <dbReference type="Proteomes" id="UP000176814"/>
    </source>
</evidence>
<dbReference type="EMBL" id="MFUW01000010">
    <property type="protein sequence ID" value="OGI90476.1"/>
    <property type="molecule type" value="Genomic_DNA"/>
</dbReference>
<gene>
    <name evidence="3" type="ORF">A2911_02715</name>
</gene>
<dbReference type="Pfam" id="PF01541">
    <property type="entry name" value="GIY-YIG"/>
    <property type="match status" value="1"/>
</dbReference>
<evidence type="ECO:0000256" key="1">
    <source>
        <dbReference type="ARBA" id="ARBA00007435"/>
    </source>
</evidence>
<dbReference type="AlphaFoldDB" id="A0A1F6X8K5"/>
<sequence>MYWVYLLEDQEDKSWYVGYTSNLKKRLIEHASKQGGKTTARKNALKLIYCEGYLSQADAKGRERFLKSGAGRKYIKKQLANYLN</sequence>
<evidence type="ECO:0000313" key="3">
    <source>
        <dbReference type="EMBL" id="OGI90476.1"/>
    </source>
</evidence>
<comment type="caution">
    <text evidence="3">The sequence shown here is derived from an EMBL/GenBank/DDBJ whole genome shotgun (WGS) entry which is preliminary data.</text>
</comment>
<dbReference type="SMART" id="SM00465">
    <property type="entry name" value="GIYc"/>
    <property type="match status" value="1"/>
</dbReference>
<dbReference type="PANTHER" id="PTHR34477:SF1">
    <property type="entry name" value="UPF0213 PROTEIN YHBQ"/>
    <property type="match status" value="1"/>
</dbReference>
<dbReference type="PANTHER" id="PTHR34477">
    <property type="entry name" value="UPF0213 PROTEIN YHBQ"/>
    <property type="match status" value="1"/>
</dbReference>
<dbReference type="InterPro" id="IPR050190">
    <property type="entry name" value="UPF0213_domain"/>
</dbReference>
<dbReference type="InterPro" id="IPR000305">
    <property type="entry name" value="GIY-YIG_endonuc"/>
</dbReference>
<dbReference type="SUPFAM" id="SSF82771">
    <property type="entry name" value="GIY-YIG endonuclease"/>
    <property type="match status" value="1"/>
</dbReference>
<evidence type="ECO:0000259" key="2">
    <source>
        <dbReference type="PROSITE" id="PS50164"/>
    </source>
</evidence>
<proteinExistence type="inferred from homology"/>
<protein>
    <recommendedName>
        <fullName evidence="2">GIY-YIG domain-containing protein</fullName>
    </recommendedName>
</protein>
<organism evidence="3 4">
    <name type="scientific">Candidatus Nomurabacteria bacterium RIFCSPLOWO2_01_FULL_40_15</name>
    <dbReference type="NCBI Taxonomy" id="1801772"/>
    <lineage>
        <taxon>Bacteria</taxon>
        <taxon>Candidatus Nomuraibacteriota</taxon>
    </lineage>
</organism>
<name>A0A1F6X8K5_9BACT</name>
<accession>A0A1F6X8K5</accession>
<feature type="domain" description="GIY-YIG" evidence="2">
    <location>
        <begin position="1"/>
        <end position="76"/>
    </location>
</feature>
<dbReference type="Gene3D" id="3.40.1440.10">
    <property type="entry name" value="GIY-YIG endonuclease"/>
    <property type="match status" value="1"/>
</dbReference>
<dbReference type="InterPro" id="IPR035901">
    <property type="entry name" value="GIY-YIG_endonuc_sf"/>
</dbReference>